<dbReference type="RefSeq" id="XP_067550183.1">
    <property type="nucleotide sequence ID" value="XM_067690329.1"/>
</dbReference>
<keyword evidence="6" id="KW-0328">Glycosyltransferase</keyword>
<evidence type="ECO:0000256" key="8">
    <source>
        <dbReference type="ARBA" id="ARBA00022975"/>
    </source>
</evidence>
<dbReference type="EC" id="2.4.2.10" evidence="5"/>
<dbReference type="EMBL" id="JAEOAQ010000001">
    <property type="protein sequence ID" value="KAG5421067.1"/>
    <property type="molecule type" value="Genomic_DNA"/>
</dbReference>
<dbReference type="GeneID" id="93648786"/>
<dbReference type="GO" id="GO:0005737">
    <property type="term" value="C:cytoplasm"/>
    <property type="evidence" value="ECO:0007669"/>
    <property type="project" value="TreeGrafter"/>
</dbReference>
<keyword evidence="8" id="KW-0665">Pyrimidine biosynthesis</keyword>
<comment type="pathway">
    <text evidence="2">Pyrimidine metabolism; UMP biosynthesis via de novo pathway; UMP from orotate: step 1/2.</text>
</comment>
<dbReference type="InterPro" id="IPR004467">
    <property type="entry name" value="Or_phspho_trans_dom"/>
</dbReference>
<dbReference type="HAMAP" id="MF_01208">
    <property type="entry name" value="PyrE"/>
    <property type="match status" value="1"/>
</dbReference>
<dbReference type="PANTHER" id="PTHR46683">
    <property type="entry name" value="OROTATE PHOSPHORIBOSYLTRANSFERASE 1-RELATED"/>
    <property type="match status" value="1"/>
</dbReference>
<feature type="domain" description="Phosphoribosyltransferase" evidence="9">
    <location>
        <begin position="50"/>
        <end position="169"/>
    </location>
</feature>
<evidence type="ECO:0000256" key="2">
    <source>
        <dbReference type="ARBA" id="ARBA00004889"/>
    </source>
</evidence>
<comment type="similarity">
    <text evidence="3">Belongs to the purine/pyrimidine phosphoribosyltransferase family. PyrE subfamily.</text>
</comment>
<evidence type="ECO:0000313" key="10">
    <source>
        <dbReference type="EMBL" id="KAG5421067.1"/>
    </source>
</evidence>
<dbReference type="FunFam" id="3.40.50.2020:FF:000008">
    <property type="entry name" value="Orotate phosphoribosyltransferase"/>
    <property type="match status" value="1"/>
</dbReference>
<protein>
    <recommendedName>
        <fullName evidence="5">orotate phosphoribosyltransferase</fullName>
        <ecNumber evidence="5">2.4.2.10</ecNumber>
    </recommendedName>
</protein>
<dbReference type="NCBIfam" id="TIGR00336">
    <property type="entry name" value="pyrE"/>
    <property type="match status" value="1"/>
</dbReference>
<dbReference type="GO" id="GO:0044205">
    <property type="term" value="P:'de novo' UMP biosynthetic process"/>
    <property type="evidence" value="ECO:0007669"/>
    <property type="project" value="UniProtKB-UniPathway"/>
</dbReference>
<gene>
    <name evidence="10" type="ORF">I9W82_000157</name>
</gene>
<dbReference type="Gene3D" id="3.40.50.2020">
    <property type="match status" value="1"/>
</dbReference>
<dbReference type="GO" id="GO:0046132">
    <property type="term" value="P:pyrimidine ribonucleoside biosynthetic process"/>
    <property type="evidence" value="ECO:0007669"/>
    <property type="project" value="UniProtKB-ARBA"/>
</dbReference>
<dbReference type="InterPro" id="IPR000836">
    <property type="entry name" value="PRTase_dom"/>
</dbReference>
<evidence type="ECO:0000256" key="5">
    <source>
        <dbReference type="ARBA" id="ARBA00011971"/>
    </source>
</evidence>
<evidence type="ECO:0000256" key="7">
    <source>
        <dbReference type="ARBA" id="ARBA00022679"/>
    </source>
</evidence>
<name>A0A8H7ZKY0_9ASCO</name>
<evidence type="ECO:0000313" key="11">
    <source>
        <dbReference type="Proteomes" id="UP000669133"/>
    </source>
</evidence>
<dbReference type="AlphaFoldDB" id="A0A8H7ZKY0"/>
<evidence type="ECO:0000256" key="1">
    <source>
        <dbReference type="ARBA" id="ARBA00003769"/>
    </source>
</evidence>
<dbReference type="Proteomes" id="UP000669133">
    <property type="component" value="Unassembled WGS sequence"/>
</dbReference>
<dbReference type="SUPFAM" id="SSF53271">
    <property type="entry name" value="PRTase-like"/>
    <property type="match status" value="1"/>
</dbReference>
<dbReference type="CDD" id="cd06223">
    <property type="entry name" value="PRTases_typeI"/>
    <property type="match status" value="1"/>
</dbReference>
<dbReference type="InterPro" id="IPR023031">
    <property type="entry name" value="OPRT"/>
</dbReference>
<reference evidence="10 11" key="1">
    <citation type="submission" date="2020-12" db="EMBL/GenBank/DDBJ databases">
        <title>Effect of drift, selection, and recombination on the evolution of hybrid genomes in Candida yeast pathogens.</title>
        <authorList>
            <person name="Mixao V."/>
            <person name="Ksiezopolska E."/>
            <person name="Saus E."/>
            <person name="Boekhout T."/>
            <person name="Gacser A."/>
            <person name="Gabaldon T."/>
        </authorList>
    </citation>
    <scope>NUCLEOTIDE SEQUENCE [LARGE SCALE GENOMIC DNA]</scope>
    <source>
        <strain evidence="10 11">BP57</strain>
    </source>
</reference>
<dbReference type="PANTHER" id="PTHR46683:SF1">
    <property type="entry name" value="OROTATE PHOSPHORIBOSYLTRANSFERASE 1-RELATED"/>
    <property type="match status" value="1"/>
</dbReference>
<dbReference type="Pfam" id="PF00156">
    <property type="entry name" value="Pribosyltran"/>
    <property type="match status" value="1"/>
</dbReference>
<evidence type="ECO:0000256" key="3">
    <source>
        <dbReference type="ARBA" id="ARBA00006340"/>
    </source>
</evidence>
<dbReference type="InterPro" id="IPR029057">
    <property type="entry name" value="PRTase-like"/>
</dbReference>
<evidence type="ECO:0000259" key="9">
    <source>
        <dbReference type="Pfam" id="PF00156"/>
    </source>
</evidence>
<dbReference type="OrthoDB" id="5553476at2759"/>
<dbReference type="UniPathway" id="UPA00070">
    <property type="reaction ID" value="UER00119"/>
</dbReference>
<comment type="subunit">
    <text evidence="4">Homodimer.</text>
</comment>
<comment type="caution">
    <text evidence="10">The sequence shown here is derived from an EMBL/GenBank/DDBJ whole genome shotgun (WGS) entry which is preliminary data.</text>
</comment>
<proteinExistence type="inferred from homology"/>
<dbReference type="GO" id="GO:0004588">
    <property type="term" value="F:orotate phosphoribosyltransferase activity"/>
    <property type="evidence" value="ECO:0007669"/>
    <property type="project" value="UniProtKB-EC"/>
</dbReference>
<dbReference type="GO" id="GO:0006207">
    <property type="term" value="P:'de novo' pyrimidine nucleobase biosynthetic process"/>
    <property type="evidence" value="ECO:0007669"/>
    <property type="project" value="TreeGrafter"/>
</dbReference>
<comment type="function">
    <text evidence="1">Catalyzes the transfer of a ribosyl phosphate group from 5-phosphoribose 1-diphosphate to orotate, leading to the formation of orotidine monophosphate (OMP).</text>
</comment>
<accession>A0A8H7ZKY0</accession>
<keyword evidence="11" id="KW-1185">Reference proteome</keyword>
<evidence type="ECO:0000256" key="4">
    <source>
        <dbReference type="ARBA" id="ARBA00011738"/>
    </source>
</evidence>
<organism evidence="10 11">
    <name type="scientific">Candida metapsilosis</name>
    <dbReference type="NCBI Taxonomy" id="273372"/>
    <lineage>
        <taxon>Eukaryota</taxon>
        <taxon>Fungi</taxon>
        <taxon>Dikarya</taxon>
        <taxon>Ascomycota</taxon>
        <taxon>Saccharomycotina</taxon>
        <taxon>Pichiomycetes</taxon>
        <taxon>Debaryomycetaceae</taxon>
        <taxon>Candida/Lodderomyces clade</taxon>
        <taxon>Candida</taxon>
    </lineage>
</organism>
<keyword evidence="7" id="KW-0808">Transferase</keyword>
<evidence type="ECO:0000256" key="6">
    <source>
        <dbReference type="ARBA" id="ARBA00022676"/>
    </source>
</evidence>
<sequence>MPSKYQSDFLQLALDSQALKFGKFTLKSKRESPYFFNLGLFSTGRLLSNLATAYAEAIIESKLKFDILFGPAYKGIPLAAITVAKLAELDPENYGDIGYSFNRKEKKDHGEGGSIVGCPLQDKKILIIDDVITAGTAINEAFEIIAQEKGQCVGCIIALDRQETTVTDSTKLATQAVSEKYGIPVLSIVSLTEVITILKGKISETDLKSIEEYRSKYGA</sequence>